<accession>U1NCZ1</accession>
<feature type="compositionally biased region" description="Low complexity" evidence="1">
    <location>
        <begin position="243"/>
        <end position="253"/>
    </location>
</feature>
<dbReference type="EMBL" id="KE356561">
    <property type="protein sequence ID" value="ERG94563.1"/>
    <property type="molecule type" value="Genomic_DNA"/>
</dbReference>
<dbReference type="AlphaFoldDB" id="U1NCZ1"/>
<name>U1NCZ1_9EURY</name>
<evidence type="ECO:0000256" key="1">
    <source>
        <dbReference type="SAM" id="MobiDB-lite"/>
    </source>
</evidence>
<feature type="region of interest" description="Disordered" evidence="1">
    <location>
        <begin position="216"/>
        <end position="253"/>
    </location>
</feature>
<feature type="compositionally biased region" description="Acidic residues" evidence="1">
    <location>
        <begin position="531"/>
        <end position="540"/>
    </location>
</feature>
<evidence type="ECO:0000313" key="2">
    <source>
        <dbReference type="EMBL" id="ERG94563.1"/>
    </source>
</evidence>
<dbReference type="eggNOG" id="arCOG02258">
    <property type="taxonomic scope" value="Archaea"/>
</dbReference>
<organism evidence="2 3">
    <name type="scientific">Haloquadratum walsbyi J07HQW2</name>
    <dbReference type="NCBI Taxonomy" id="1238425"/>
    <lineage>
        <taxon>Archaea</taxon>
        <taxon>Methanobacteriati</taxon>
        <taxon>Methanobacteriota</taxon>
        <taxon>Stenosarchaea group</taxon>
        <taxon>Halobacteria</taxon>
        <taxon>Halobacteriales</taxon>
        <taxon>Haloferacaceae</taxon>
        <taxon>Haloquadratum</taxon>
    </lineage>
</organism>
<reference evidence="2 3" key="1">
    <citation type="journal article" date="2013" name="PLoS ONE">
        <title>Assembly-driven community genomics of a hypersaline microbial ecosystem.</title>
        <authorList>
            <person name="Podell S."/>
            <person name="Ugalde J.A."/>
            <person name="Narasingarao P."/>
            <person name="Banfield J.F."/>
            <person name="Heidelberg K.B."/>
            <person name="Allen E.E."/>
        </authorList>
    </citation>
    <scope>NUCLEOTIDE SEQUENCE [LARGE SCALE GENOMIC DNA]</scope>
    <source>
        <strain evidence="3">J07HQW2</strain>
    </source>
</reference>
<dbReference type="HOGENOM" id="CLU_489691_0_0_2"/>
<feature type="region of interest" description="Disordered" evidence="1">
    <location>
        <begin position="296"/>
        <end position="616"/>
    </location>
</feature>
<feature type="compositionally biased region" description="Polar residues" evidence="1">
    <location>
        <begin position="577"/>
        <end position="593"/>
    </location>
</feature>
<protein>
    <submittedName>
        <fullName evidence="2">Uncharacterized protein conserved in archaea</fullName>
    </submittedName>
</protein>
<feature type="compositionally biased region" description="Low complexity" evidence="1">
    <location>
        <begin position="493"/>
        <end position="509"/>
    </location>
</feature>
<evidence type="ECO:0000313" key="3">
    <source>
        <dbReference type="Proteomes" id="UP000030710"/>
    </source>
</evidence>
<gene>
    <name evidence="2" type="ORF">J07HQW2_00999</name>
</gene>
<feature type="compositionally biased region" description="Acidic residues" evidence="1">
    <location>
        <begin position="346"/>
        <end position="376"/>
    </location>
</feature>
<feature type="compositionally biased region" description="Acidic residues" evidence="1">
    <location>
        <begin position="306"/>
        <end position="325"/>
    </location>
</feature>
<proteinExistence type="predicted"/>
<feature type="compositionally biased region" description="Low complexity" evidence="1">
    <location>
        <begin position="517"/>
        <end position="530"/>
    </location>
</feature>
<sequence>MSTAQNSREIAYRLLATEFEDATLSYSSGDDERAPNYVVTPTGGRINRLFAVGALTAVESVTDNLRRGRIADPTGVFVTYAGQYQPAAANFLEQATPPMFVALTGKARTYQPEDSDEVLTSARPEGLTAVDTDTRDRWVVGAAEATLRRIAMMDAAQSLSLRGNALQDELESRGVDEARAEGTALAIEHYGTTEFYLESLRRVAIQVLELVAGDRETVETTEPGPSETGDTNLGALPSIAIDTTPAPTGTTAGIQDTEIDASASVDDDNIAADTTSSAEPSPSQELDVDTDIVQPAADGESKPESIDEPDEYGTPDPISAEDDAESGVATANTGHETEGDGSLSDFPEDSGLDDEMVDTVDDLADETDSIETQLDDEIQREVDESDISINTNDVSESESEPNSTSTPDITSAGEGVASGDSDDSSTIGSADAEGDMTADPTEMYEFDDDERAEIEDEFGTEFSTGNEIDAPGSADIDVPTAPDMDPSDEKTSVDVSADATDTDASGVDSLDASTESNIDADTNRNTNTDTGIDDPTDDISAENTVTSGSLGDFETDFDSDSDPAASTDRNLSEAETESNVNDNATTGDTTDSNETQDVDLEQAAVSMMSELDDGDGATRDAVIGAVVDRHNVSPNAVESAIQSALMSGRCYESGEDALKAI</sequence>
<feature type="compositionally biased region" description="Acidic residues" evidence="1">
    <location>
        <begin position="432"/>
        <end position="459"/>
    </location>
</feature>
<dbReference type="RefSeq" id="WP_021054054.1">
    <property type="nucleotide sequence ID" value="NZ_KE356561.1"/>
</dbReference>
<dbReference type="STRING" id="1238425.J07HQW2_00999"/>
<dbReference type="Proteomes" id="UP000030710">
    <property type="component" value="Unassembled WGS sequence"/>
</dbReference>